<dbReference type="Gene3D" id="3.30.300.30">
    <property type="match status" value="1"/>
</dbReference>
<dbReference type="InterPro" id="IPR010071">
    <property type="entry name" value="AA_adenyl_dom"/>
</dbReference>
<dbReference type="RefSeq" id="WP_010376929.1">
    <property type="nucleotide sequence ID" value="NZ_CP011924.1"/>
</dbReference>
<dbReference type="Gene3D" id="1.10.10.1830">
    <property type="entry name" value="Non-ribosomal peptide synthase, adenylation domain"/>
    <property type="match status" value="1"/>
</dbReference>
<keyword evidence="1" id="KW-0596">Phosphopantetheine</keyword>
<dbReference type="InterPro" id="IPR000873">
    <property type="entry name" value="AMP-dep_synth/lig_dom"/>
</dbReference>
<dbReference type="InterPro" id="IPR025110">
    <property type="entry name" value="AMP-bd_C"/>
</dbReference>
<name>A0ABM6NH91_PSEO7</name>
<dbReference type="SUPFAM" id="SSF56801">
    <property type="entry name" value="Acetyl-CoA synthetase-like"/>
    <property type="match status" value="1"/>
</dbReference>
<dbReference type="PANTHER" id="PTHR45527">
    <property type="entry name" value="NONRIBOSOMAL PEPTIDE SYNTHETASE"/>
    <property type="match status" value="1"/>
</dbReference>
<dbReference type="InterPro" id="IPR020845">
    <property type="entry name" value="AMP-binding_CS"/>
</dbReference>
<dbReference type="Pfam" id="PF00501">
    <property type="entry name" value="AMP-binding"/>
    <property type="match status" value="1"/>
</dbReference>
<dbReference type="CDD" id="cd05930">
    <property type="entry name" value="A_NRPS"/>
    <property type="match status" value="1"/>
</dbReference>
<dbReference type="InterPro" id="IPR045851">
    <property type="entry name" value="AMP-bd_C_sf"/>
</dbReference>
<keyword evidence="5" id="KW-1185">Reference proteome</keyword>
<dbReference type="PROSITE" id="PS50075">
    <property type="entry name" value="CARRIER"/>
    <property type="match status" value="1"/>
</dbReference>
<dbReference type="Proteomes" id="UP000016521">
    <property type="component" value="Chromosome I"/>
</dbReference>
<dbReference type="InterPro" id="IPR009081">
    <property type="entry name" value="PP-bd_ACP"/>
</dbReference>
<evidence type="ECO:0000313" key="4">
    <source>
        <dbReference type="EMBL" id="ATD08337.1"/>
    </source>
</evidence>
<dbReference type="NCBIfam" id="TIGR01733">
    <property type="entry name" value="AA-adenyl-dom"/>
    <property type="match status" value="1"/>
</dbReference>
<dbReference type="InterPro" id="IPR041464">
    <property type="entry name" value="TubC_N"/>
</dbReference>
<dbReference type="Gene3D" id="3.30.559.10">
    <property type="entry name" value="Chloramphenicol acetyltransferase-like domain"/>
    <property type="match status" value="1"/>
</dbReference>
<dbReference type="Gene3D" id="3.30.559.30">
    <property type="entry name" value="Nonribosomal peptide synthetase, condensation domain"/>
    <property type="match status" value="1"/>
</dbReference>
<reference evidence="4 5" key="1">
    <citation type="submission" date="2015-06" db="EMBL/GenBank/DDBJ databases">
        <authorList>
            <person name="Xie B.-B."/>
            <person name="Rong J.-C."/>
            <person name="Qin Q.-L."/>
            <person name="Zhang Y.-Z."/>
        </authorList>
    </citation>
    <scope>NUCLEOTIDE SEQUENCE [LARGE SCALE GENOMIC DNA]</scope>
    <source>
        <strain evidence="4 5">JCM 20779</strain>
    </source>
</reference>
<dbReference type="Gene3D" id="1.10.1200.10">
    <property type="entry name" value="ACP-like"/>
    <property type="match status" value="1"/>
</dbReference>
<dbReference type="Pfam" id="PF00668">
    <property type="entry name" value="Condensation"/>
    <property type="match status" value="1"/>
</dbReference>
<dbReference type="Gene3D" id="2.30.38.10">
    <property type="entry name" value="Luciferase, Domain 3"/>
    <property type="match status" value="1"/>
</dbReference>
<evidence type="ECO:0000313" key="5">
    <source>
        <dbReference type="Proteomes" id="UP000016521"/>
    </source>
</evidence>
<accession>A0ABM6NH91</accession>
<gene>
    <name evidence="4" type="ORF">PPIS_a3568</name>
</gene>
<proteinExistence type="predicted"/>
<dbReference type="Pfam" id="PF18563">
    <property type="entry name" value="TubC_N"/>
    <property type="match status" value="1"/>
</dbReference>
<dbReference type="InterPro" id="IPR001242">
    <property type="entry name" value="Condensation_dom"/>
</dbReference>
<dbReference type="Gene3D" id="3.40.50.980">
    <property type="match status" value="2"/>
</dbReference>
<dbReference type="SUPFAM" id="SSF47336">
    <property type="entry name" value="ACP-like"/>
    <property type="match status" value="1"/>
</dbReference>
<protein>
    <recommendedName>
        <fullName evidence="3">Carrier domain-containing protein</fullName>
    </recommendedName>
</protein>
<feature type="domain" description="Carrier" evidence="3">
    <location>
        <begin position="1078"/>
        <end position="1155"/>
    </location>
</feature>
<dbReference type="PROSITE" id="PS00455">
    <property type="entry name" value="AMP_BINDING"/>
    <property type="match status" value="1"/>
</dbReference>
<evidence type="ECO:0000256" key="2">
    <source>
        <dbReference type="ARBA" id="ARBA00022553"/>
    </source>
</evidence>
<dbReference type="InterPro" id="IPR036736">
    <property type="entry name" value="ACP-like_sf"/>
</dbReference>
<keyword evidence="2" id="KW-0597">Phosphoprotein</keyword>
<dbReference type="InterPro" id="IPR020806">
    <property type="entry name" value="PKS_PP-bd"/>
</dbReference>
<dbReference type="CDD" id="cd19531">
    <property type="entry name" value="LCL_NRPS-like"/>
    <property type="match status" value="1"/>
</dbReference>
<organism evidence="4 5">
    <name type="scientific">Pseudoalteromonas piscicida</name>
    <dbReference type="NCBI Taxonomy" id="43662"/>
    <lineage>
        <taxon>Bacteria</taxon>
        <taxon>Pseudomonadati</taxon>
        <taxon>Pseudomonadota</taxon>
        <taxon>Gammaproteobacteria</taxon>
        <taxon>Alteromonadales</taxon>
        <taxon>Pseudoalteromonadaceae</taxon>
        <taxon>Pseudoalteromonas</taxon>
    </lineage>
</organism>
<sequence>MSVVELLREVKNKGIILYLENGSLAFKAPPGVMDNEIKAQIIAKKSEIVSLLQQQENTGIPTIISRPKRDDKLQPASFAQQRLWFIDSMQKGSAEYNMPVAFEVSGTLDLATLTKVFAAIIERHEILRTVYLSDAGEVQQVIRDMAEIDFSITVENLEHLTGEMLESEVQTIISCDMNTPFNLAQDLMLRVSYIHKAEGSGVLLFNMHHIASDGWSTEILIKEFITLYQAFSEGEQNPLPELPVQYADYSHWQREYVAGEVLDGQLRYWESQLKDIPMIHSLPCDFSRQKSKQTMGKLVHGQLSGKLAKTLLDTAKKLQLTPFMLVHAGFSLLLARHSNSNDIVIGTPIANRTQAELESLIGLFTNTLILRANTEHKSLHEYFDHIRQVHLGAQSNQDVPFEQLVERLNVPRSSEYSPLFQVMLTTSSDFGVNENSNSQTLALPNAELKAYLSDQVQAKFDIELNVSISELGASLDWTFDDGLFETQHIEQLNQHLCSLFEAIGSVNDPKQVAPSSLPMMSEIEINRLVHELNGVEQSYDNEKCIHELFEQQVASSPKQTAVVFADKALTFAELNQKANQVAHCLRAKHEITPDTLIGLCVERSLEMVVCILGILKAGAAYVPLDPSHPNNRLMDIISETEPKVVLTQSELLNKFELSESKMLIVDDLIDGDNSPFIEYPTDNLDKSTIGLTTNHLAYVMYTSGTTGKPKGIMVQHCGLLARKAGWDHIFEIDKTPLTVLQMAGLSVDILLGDIIKALYSNAGKLIVCPYETLISAHELCNLINIHQVTYGDFVPSVVRELGHYLVNNEQKLHGLKFISIGCEAWKVDDLELLNQVVDNSTRIFNLYGQTETVIDASYFDTSKYGIEYLRSGSIPLGTPFPNTALYVLDDNRQLVPNGVTGTLYVAGHGLAKGYFGNSELTAEKFVRNESSDIKEQRLYCTGDLVRRLSDGSLEFVGRVDEQVKIRGFRIELSEIEAQISALSDVDSAVVMAKEVQGSLQIVAYVKPLDLAMVTNTEESSESQFKAALRSVLKEKLPEYMLPTIVMIIESWPLNANGKVDKKALPEPDRASIGQEYVAPKTEVEEHLAKVWSELLNLEVQQISTTANFFELGGHSLLISRLVATLNEQYEISLALKEVFELPTIKGIAALVEASKAAAVKQVETTVSEKKNSIVI</sequence>
<dbReference type="PANTHER" id="PTHR45527:SF1">
    <property type="entry name" value="FATTY ACID SYNTHASE"/>
    <property type="match status" value="1"/>
</dbReference>
<evidence type="ECO:0000256" key="1">
    <source>
        <dbReference type="ARBA" id="ARBA00022450"/>
    </source>
</evidence>
<dbReference type="InterPro" id="IPR023213">
    <property type="entry name" value="CAT-like_dom_sf"/>
</dbReference>
<evidence type="ECO:0000259" key="3">
    <source>
        <dbReference type="PROSITE" id="PS50075"/>
    </source>
</evidence>
<dbReference type="SUPFAM" id="SSF52777">
    <property type="entry name" value="CoA-dependent acyltransferases"/>
    <property type="match status" value="2"/>
</dbReference>
<dbReference type="EMBL" id="CP011924">
    <property type="protein sequence ID" value="ATD08337.1"/>
    <property type="molecule type" value="Genomic_DNA"/>
</dbReference>
<dbReference type="Pfam" id="PF00550">
    <property type="entry name" value="PP-binding"/>
    <property type="match status" value="1"/>
</dbReference>
<dbReference type="InterPro" id="IPR044894">
    <property type="entry name" value="TubC_N_sf"/>
</dbReference>
<dbReference type="Pfam" id="PF13193">
    <property type="entry name" value="AMP-binding_C"/>
    <property type="match status" value="1"/>
</dbReference>
<dbReference type="SMART" id="SM00823">
    <property type="entry name" value="PKS_PP"/>
    <property type="match status" value="1"/>
</dbReference>